<dbReference type="EMBL" id="BJYV01000026">
    <property type="protein sequence ID" value="GEO23682.1"/>
    <property type="molecule type" value="Genomic_DNA"/>
</dbReference>
<name>A0A512CHJ9_9BACT</name>
<keyword evidence="1" id="KW-1133">Transmembrane helix</keyword>
<protein>
    <submittedName>
        <fullName evidence="2">Uncharacterized protein</fullName>
    </submittedName>
</protein>
<reference evidence="2 3" key="1">
    <citation type="submission" date="2019-07" db="EMBL/GenBank/DDBJ databases">
        <title>Whole genome shotgun sequence of Cyclobacterium qasimii NBRC 106168.</title>
        <authorList>
            <person name="Hosoyama A."/>
            <person name="Uohara A."/>
            <person name="Ohji S."/>
            <person name="Ichikawa N."/>
        </authorList>
    </citation>
    <scope>NUCLEOTIDE SEQUENCE [LARGE SCALE GENOMIC DNA]</scope>
    <source>
        <strain evidence="2 3">NBRC 106168</strain>
    </source>
</reference>
<keyword evidence="1" id="KW-0812">Transmembrane</keyword>
<keyword evidence="1" id="KW-0472">Membrane</keyword>
<sequence length="149" mass="17275">MVSCKPKKSTFLSLGIVVILLFVGLSYLLYDFNNTREFPFLFYLIGCSIITVVLLLILVKMMAGYKFLAAGNEKIEIWLPLKGQRRKYKLEDLLAWQEEEVIANKKVFKQLILVFADKYSFAISNHEHLGYDDLKRYLSKKAGKKKVKN</sequence>
<dbReference type="RefSeq" id="WP_146948544.1">
    <property type="nucleotide sequence ID" value="NZ_BJYV01000026.1"/>
</dbReference>
<evidence type="ECO:0000313" key="3">
    <source>
        <dbReference type="Proteomes" id="UP000321301"/>
    </source>
</evidence>
<comment type="caution">
    <text evidence="2">The sequence shown here is derived from an EMBL/GenBank/DDBJ whole genome shotgun (WGS) entry which is preliminary data.</text>
</comment>
<evidence type="ECO:0000313" key="2">
    <source>
        <dbReference type="EMBL" id="GEO23682.1"/>
    </source>
</evidence>
<feature type="transmembrane region" description="Helical" evidence="1">
    <location>
        <begin position="12"/>
        <end position="29"/>
    </location>
</feature>
<proteinExistence type="predicted"/>
<keyword evidence="3" id="KW-1185">Reference proteome</keyword>
<organism evidence="2 3">
    <name type="scientific">Cyclobacterium qasimii</name>
    <dbReference type="NCBI Taxonomy" id="1350429"/>
    <lineage>
        <taxon>Bacteria</taxon>
        <taxon>Pseudomonadati</taxon>
        <taxon>Bacteroidota</taxon>
        <taxon>Cytophagia</taxon>
        <taxon>Cytophagales</taxon>
        <taxon>Cyclobacteriaceae</taxon>
        <taxon>Cyclobacterium</taxon>
    </lineage>
</organism>
<dbReference type="Proteomes" id="UP000321301">
    <property type="component" value="Unassembled WGS sequence"/>
</dbReference>
<accession>A0A512CHJ9</accession>
<dbReference type="AlphaFoldDB" id="A0A512CHJ9"/>
<evidence type="ECO:0000256" key="1">
    <source>
        <dbReference type="SAM" id="Phobius"/>
    </source>
</evidence>
<gene>
    <name evidence="2" type="ORF">CQA01_42160</name>
</gene>
<feature type="transmembrane region" description="Helical" evidence="1">
    <location>
        <begin position="41"/>
        <end position="59"/>
    </location>
</feature>